<dbReference type="Pfam" id="PF00034">
    <property type="entry name" value="Cytochrom_C"/>
    <property type="match status" value="2"/>
</dbReference>
<evidence type="ECO:0000256" key="3">
    <source>
        <dbReference type="ARBA" id="ARBA00022723"/>
    </source>
</evidence>
<dbReference type="SUPFAM" id="SSF48695">
    <property type="entry name" value="Multiheme cytochromes"/>
    <property type="match status" value="1"/>
</dbReference>
<dbReference type="GO" id="GO:0020037">
    <property type="term" value="F:heme binding"/>
    <property type="evidence" value="ECO:0007669"/>
    <property type="project" value="InterPro"/>
</dbReference>
<accession>E6QM80</accession>
<dbReference type="InterPro" id="IPR051811">
    <property type="entry name" value="Cytochrome_c550/c551-like"/>
</dbReference>
<dbReference type="Pfam" id="PF13442">
    <property type="entry name" value="Cytochrome_CBB3"/>
    <property type="match status" value="1"/>
</dbReference>
<dbReference type="InterPro" id="IPR036280">
    <property type="entry name" value="Multihaem_cyt_sf"/>
</dbReference>
<organism evidence="7">
    <name type="scientific">mine drainage metagenome</name>
    <dbReference type="NCBI Taxonomy" id="410659"/>
    <lineage>
        <taxon>unclassified sequences</taxon>
        <taxon>metagenomes</taxon>
        <taxon>ecological metagenomes</taxon>
    </lineage>
</organism>
<evidence type="ECO:0000256" key="5">
    <source>
        <dbReference type="ARBA" id="ARBA00023004"/>
    </source>
</evidence>
<dbReference type="GO" id="GO:0046872">
    <property type="term" value="F:metal ion binding"/>
    <property type="evidence" value="ECO:0007669"/>
    <property type="project" value="UniProtKB-KW"/>
</dbReference>
<feature type="domain" description="Cytochrome c" evidence="6">
    <location>
        <begin position="176"/>
        <end position="257"/>
    </location>
</feature>
<dbReference type="PROSITE" id="PS51007">
    <property type="entry name" value="CYTC"/>
    <property type="match status" value="2"/>
</dbReference>
<keyword evidence="2" id="KW-0349">Heme</keyword>
<dbReference type="PANTHER" id="PTHR37823">
    <property type="entry name" value="CYTOCHROME C-553-LIKE"/>
    <property type="match status" value="1"/>
</dbReference>
<dbReference type="InterPro" id="IPR009056">
    <property type="entry name" value="Cyt_c-like_dom"/>
</dbReference>
<keyword evidence="4" id="KW-0249">Electron transport</keyword>
<reference evidence="7" key="1">
    <citation type="submission" date="2009-10" db="EMBL/GenBank/DDBJ databases">
        <title>Diversity of trophic interactions inside an arsenic-rich microbial ecosystem.</title>
        <authorList>
            <person name="Bertin P.N."/>
            <person name="Heinrich-Salmeron A."/>
            <person name="Pelletier E."/>
            <person name="Goulhen-Chollet F."/>
            <person name="Arsene-Ploetze F."/>
            <person name="Gallien S."/>
            <person name="Calteau A."/>
            <person name="Vallenet D."/>
            <person name="Casiot C."/>
            <person name="Chane-Woon-Ming B."/>
            <person name="Giloteaux L."/>
            <person name="Barakat M."/>
            <person name="Bonnefoy V."/>
            <person name="Bruneel O."/>
            <person name="Chandler M."/>
            <person name="Cleiss J."/>
            <person name="Duran R."/>
            <person name="Elbaz-Poulichet F."/>
            <person name="Fonknechten N."/>
            <person name="Lauga B."/>
            <person name="Mornico D."/>
            <person name="Ortet P."/>
            <person name="Schaeffer C."/>
            <person name="Siguier P."/>
            <person name="Alexander Thil Smith A."/>
            <person name="Van Dorsselaer A."/>
            <person name="Weissenbach J."/>
            <person name="Medigue C."/>
            <person name="Le Paslier D."/>
        </authorList>
    </citation>
    <scope>NUCLEOTIDE SEQUENCE</scope>
</reference>
<evidence type="ECO:0000256" key="1">
    <source>
        <dbReference type="ARBA" id="ARBA00022448"/>
    </source>
</evidence>
<protein>
    <recommendedName>
        <fullName evidence="6">Cytochrome c domain-containing protein</fullName>
    </recommendedName>
</protein>
<keyword evidence="3" id="KW-0479">Metal-binding</keyword>
<comment type="caution">
    <text evidence="7">The sequence shown here is derived from an EMBL/GenBank/DDBJ whole genome shotgun (WGS) entry which is preliminary data.</text>
</comment>
<evidence type="ECO:0000313" key="7">
    <source>
        <dbReference type="EMBL" id="CBI08351.1"/>
    </source>
</evidence>
<feature type="domain" description="Cytochrome c" evidence="6">
    <location>
        <begin position="272"/>
        <end position="471"/>
    </location>
</feature>
<evidence type="ECO:0000259" key="6">
    <source>
        <dbReference type="PROSITE" id="PS51007"/>
    </source>
</evidence>
<dbReference type="InterPro" id="IPR036909">
    <property type="entry name" value="Cyt_c-like_dom_sf"/>
</dbReference>
<evidence type="ECO:0000256" key="4">
    <source>
        <dbReference type="ARBA" id="ARBA00022982"/>
    </source>
</evidence>
<dbReference type="Gene3D" id="1.10.760.10">
    <property type="entry name" value="Cytochrome c-like domain"/>
    <property type="match status" value="3"/>
</dbReference>
<name>E6QM80_9ZZZZ</name>
<dbReference type="SUPFAM" id="SSF46626">
    <property type="entry name" value="Cytochrome c"/>
    <property type="match status" value="3"/>
</dbReference>
<evidence type="ECO:0000256" key="2">
    <source>
        <dbReference type="ARBA" id="ARBA00022617"/>
    </source>
</evidence>
<gene>
    <name evidence="7" type="ORF">CARN6_1808</name>
</gene>
<proteinExistence type="predicted"/>
<dbReference type="AlphaFoldDB" id="E6QM80"/>
<dbReference type="GO" id="GO:0009055">
    <property type="term" value="F:electron transfer activity"/>
    <property type="evidence" value="ECO:0007669"/>
    <property type="project" value="InterPro"/>
</dbReference>
<sequence>MGTTLGTRCREARIMERKLQQLFFALSLLALVLILVAEWQASTPSWKPYQRKFLQLEAQEEPNAVSKAAVLSTPLAINQVVLPGLQRVDRCTTCHLGVEDPTMKNAPGPFRYHAGLGPHVPSKFGCTICHGGQGLATNMKDAHGNVAFWQTPLLPADYVRASCGRCHKEGDIPGVPELTEGRHLFETEGCRGCHKLNGVGGSIGPDLTEEGANHRSPEWLERHFLTPNAVSPGSAMPNFHFTREQARVLTYYMLSLTNGNMGSYYSSERLIPSPEYGRQLFVEKNCIVCHAVGGVGAKVGPDLLGVAKRHSDEWLDEQLVNPELVYPGSSMPEYDLESNARKALVAFLSSATPEDAQEILLARKGHALTPEDAAIEAGKQDFARFGCAGCHGTELQGGAPNPNAQGEQVPSLLHVSDDYTKDEVIAIIRDGRVPPMDNPKGSAPPLYMPSWKTVLSDEDINRVADFLWSKQQKKKESW</sequence>
<dbReference type="EMBL" id="CABQ01000208">
    <property type="protein sequence ID" value="CBI08351.1"/>
    <property type="molecule type" value="Genomic_DNA"/>
</dbReference>
<keyword evidence="5" id="KW-0408">Iron</keyword>
<keyword evidence="1" id="KW-0813">Transport</keyword>